<organism evidence="2 3">
    <name type="scientific">Mesorhizobium sangaii</name>
    <dbReference type="NCBI Taxonomy" id="505389"/>
    <lineage>
        <taxon>Bacteria</taxon>
        <taxon>Pseudomonadati</taxon>
        <taxon>Pseudomonadota</taxon>
        <taxon>Alphaproteobacteria</taxon>
        <taxon>Hyphomicrobiales</taxon>
        <taxon>Phyllobacteriaceae</taxon>
        <taxon>Mesorhizobium</taxon>
    </lineage>
</organism>
<keyword evidence="3" id="KW-1185">Reference proteome</keyword>
<keyword evidence="1" id="KW-0732">Signal</keyword>
<dbReference type="AlphaFoldDB" id="A0A841P837"/>
<feature type="signal peptide" evidence="1">
    <location>
        <begin position="1"/>
        <end position="24"/>
    </location>
</feature>
<protein>
    <submittedName>
        <fullName evidence="2">Uncharacterized protein</fullName>
    </submittedName>
</protein>
<feature type="chain" id="PRO_5032876375" evidence="1">
    <location>
        <begin position="25"/>
        <end position="285"/>
    </location>
</feature>
<evidence type="ECO:0000256" key="1">
    <source>
        <dbReference type="SAM" id="SignalP"/>
    </source>
</evidence>
<gene>
    <name evidence="2" type="ORF">HNQ71_002308</name>
</gene>
<evidence type="ECO:0000313" key="2">
    <source>
        <dbReference type="EMBL" id="MBB6409643.1"/>
    </source>
</evidence>
<dbReference type="EMBL" id="JACHEF010000002">
    <property type="protein sequence ID" value="MBB6409643.1"/>
    <property type="molecule type" value="Genomic_DNA"/>
</dbReference>
<proteinExistence type="predicted"/>
<evidence type="ECO:0000313" key="3">
    <source>
        <dbReference type="Proteomes" id="UP000556329"/>
    </source>
</evidence>
<reference evidence="2 3" key="1">
    <citation type="submission" date="2020-08" db="EMBL/GenBank/DDBJ databases">
        <title>Genomic Encyclopedia of Type Strains, Phase IV (KMG-IV): sequencing the most valuable type-strain genomes for metagenomic binning, comparative biology and taxonomic classification.</title>
        <authorList>
            <person name="Goeker M."/>
        </authorList>
    </citation>
    <scope>NUCLEOTIDE SEQUENCE [LARGE SCALE GENOMIC DNA]</scope>
    <source>
        <strain evidence="2 3">DSM 100039</strain>
    </source>
</reference>
<name>A0A841P837_9HYPH</name>
<sequence length="285" mass="30268">MTRWLVAGACGLVLTLLPVTSLFAQPPVIDQQAPIPFEGGQFTITQQEPDGEKVLAYDGQKLASNYDVFFDRIVDIAGTEVALVDVGDGNIDHLCGPPVMIVWKPKGGTIQGITVEQDGCGAPASVTDNVIYFVPYLLPGASKRAMQWSPTDGLTIAGNLTYMPDPGTGWKDVDVSKYEDMIDAFHNEAVYSDAAALLGKDMTVLAASFLAAGGTKTTASGIVYFDGCAPHNCGGNHGFMAVDATNQKLYFARSSGKPMMDVWPPVQTWPAEVKAALDEAMGSPN</sequence>
<dbReference type="RefSeq" id="WP_184872661.1">
    <property type="nucleotide sequence ID" value="NZ_JACHEF010000002.1"/>
</dbReference>
<accession>A0A841P837</accession>
<comment type="caution">
    <text evidence="2">The sequence shown here is derived from an EMBL/GenBank/DDBJ whole genome shotgun (WGS) entry which is preliminary data.</text>
</comment>
<dbReference type="Proteomes" id="UP000556329">
    <property type="component" value="Unassembled WGS sequence"/>
</dbReference>